<name>A0A250J017_9BACT</name>
<gene>
    <name evidence="1" type="ORF">CYFUS_002308</name>
</gene>
<evidence type="ECO:0008006" key="3">
    <source>
        <dbReference type="Google" id="ProtNLM"/>
    </source>
</evidence>
<protein>
    <recommendedName>
        <fullName evidence="3">Peptidase S24/S26A/S26B/S26C domain-containing protein</fullName>
    </recommendedName>
</protein>
<proteinExistence type="predicted"/>
<accession>A0A250J017</accession>
<dbReference type="EMBL" id="CP022098">
    <property type="protein sequence ID" value="ATB36893.1"/>
    <property type="molecule type" value="Genomic_DNA"/>
</dbReference>
<evidence type="ECO:0000313" key="1">
    <source>
        <dbReference type="EMBL" id="ATB36893.1"/>
    </source>
</evidence>
<organism evidence="1 2">
    <name type="scientific">Cystobacter fuscus</name>
    <dbReference type="NCBI Taxonomy" id="43"/>
    <lineage>
        <taxon>Bacteria</taxon>
        <taxon>Pseudomonadati</taxon>
        <taxon>Myxococcota</taxon>
        <taxon>Myxococcia</taxon>
        <taxon>Myxococcales</taxon>
        <taxon>Cystobacterineae</taxon>
        <taxon>Archangiaceae</taxon>
        <taxon>Cystobacter</taxon>
    </lineage>
</organism>
<dbReference type="AlphaFoldDB" id="A0A250J017"/>
<reference evidence="1 2" key="1">
    <citation type="submission" date="2017-06" db="EMBL/GenBank/DDBJ databases">
        <title>Sequencing and comparative analysis of myxobacterial genomes.</title>
        <authorList>
            <person name="Rupp O."/>
            <person name="Goesmann A."/>
            <person name="Sogaard-Andersen L."/>
        </authorList>
    </citation>
    <scope>NUCLEOTIDE SEQUENCE [LARGE SCALE GENOMIC DNA]</scope>
    <source>
        <strain evidence="1 2">DSM 52655</strain>
    </source>
</reference>
<dbReference type="KEGG" id="cfus:CYFUS_002308"/>
<sequence length="103" mass="11112">MGWATDAVSALTRGEEVTVRPRGGSMRGRIEDGQPVTLGHVDPAVVEAGDVVLVRWRGGFLLHLVKEATVDRLLIGNNVGRVNGWASRRAVVGRVVRVHPLGR</sequence>
<evidence type="ECO:0000313" key="2">
    <source>
        <dbReference type="Proteomes" id="UP000217257"/>
    </source>
</evidence>
<dbReference type="Proteomes" id="UP000217257">
    <property type="component" value="Chromosome"/>
</dbReference>